<evidence type="ECO:0000313" key="2">
    <source>
        <dbReference type="Proteomes" id="UP000238479"/>
    </source>
</evidence>
<organism evidence="1 2">
    <name type="scientific">Rosa chinensis</name>
    <name type="common">China rose</name>
    <dbReference type="NCBI Taxonomy" id="74649"/>
    <lineage>
        <taxon>Eukaryota</taxon>
        <taxon>Viridiplantae</taxon>
        <taxon>Streptophyta</taxon>
        <taxon>Embryophyta</taxon>
        <taxon>Tracheophyta</taxon>
        <taxon>Spermatophyta</taxon>
        <taxon>Magnoliopsida</taxon>
        <taxon>eudicotyledons</taxon>
        <taxon>Gunneridae</taxon>
        <taxon>Pentapetalae</taxon>
        <taxon>rosids</taxon>
        <taxon>fabids</taxon>
        <taxon>Rosales</taxon>
        <taxon>Rosaceae</taxon>
        <taxon>Rosoideae</taxon>
        <taxon>Rosoideae incertae sedis</taxon>
        <taxon>Rosa</taxon>
    </lineage>
</organism>
<name>A0A2P6S2P6_ROSCH</name>
<sequence length="93" mass="10877">MKPTTHYHIPSHIYTSHPILSQRTERRRGAAHQKYSFEPSLFSNSRRPQFSFTLPLTPNHPPPTHFLYFLHYSTTKLHQSHKIQRGAQASRAS</sequence>
<gene>
    <name evidence="1" type="ORF">RchiOBHm_Chr2g0161041</name>
</gene>
<protein>
    <submittedName>
        <fullName evidence="1">Uncharacterized protein</fullName>
    </submittedName>
</protein>
<comment type="caution">
    <text evidence="1">The sequence shown here is derived from an EMBL/GenBank/DDBJ whole genome shotgun (WGS) entry which is preliminary data.</text>
</comment>
<dbReference type="Gramene" id="PRQ52942">
    <property type="protein sequence ID" value="PRQ52942"/>
    <property type="gene ID" value="RchiOBHm_Chr2g0161041"/>
</dbReference>
<evidence type="ECO:0000313" key="1">
    <source>
        <dbReference type="EMBL" id="PRQ52942.1"/>
    </source>
</evidence>
<dbReference type="Proteomes" id="UP000238479">
    <property type="component" value="Chromosome 2"/>
</dbReference>
<dbReference type="EMBL" id="PDCK01000040">
    <property type="protein sequence ID" value="PRQ52942.1"/>
    <property type="molecule type" value="Genomic_DNA"/>
</dbReference>
<reference evidence="1 2" key="1">
    <citation type="journal article" date="2018" name="Nat. Genet.">
        <title>The Rosa genome provides new insights in the design of modern roses.</title>
        <authorList>
            <person name="Bendahmane M."/>
        </authorList>
    </citation>
    <scope>NUCLEOTIDE SEQUENCE [LARGE SCALE GENOMIC DNA]</scope>
    <source>
        <strain evidence="2">cv. Old Blush</strain>
    </source>
</reference>
<accession>A0A2P6S2P6</accession>
<proteinExistence type="predicted"/>
<dbReference type="AlphaFoldDB" id="A0A2P6S2P6"/>
<keyword evidence="2" id="KW-1185">Reference proteome</keyword>